<dbReference type="SUPFAM" id="SSF54373">
    <property type="entry name" value="FAD-linked reductases, C-terminal domain"/>
    <property type="match status" value="1"/>
</dbReference>
<dbReference type="RefSeq" id="WP_097587549.1">
    <property type="nucleotide sequence ID" value="NZ_NWTC01000025.1"/>
</dbReference>
<reference evidence="5 6" key="1">
    <citation type="submission" date="2017-09" db="EMBL/GenBank/DDBJ databases">
        <title>Comparative genomics of rhizobia isolated from Phaseolus vulgaris in China.</title>
        <authorList>
            <person name="Tong W."/>
        </authorList>
    </citation>
    <scope>NUCLEOTIDE SEQUENCE [LARGE SCALE GENOMIC DNA]</scope>
    <source>
        <strain evidence="5 6">PCH1</strain>
    </source>
</reference>
<dbReference type="PANTHER" id="PTHR13847">
    <property type="entry name" value="SARCOSINE DEHYDROGENASE-RELATED"/>
    <property type="match status" value="1"/>
</dbReference>
<dbReference type="NCBIfam" id="TIGR02352">
    <property type="entry name" value="thiamin_ThiO"/>
    <property type="match status" value="1"/>
</dbReference>
<sequence>MTVLVKGAGVAGLAAAFELSRRGIAVEVVDAAESVGAGASSYAGGMIAPYCEREAADEAVLTLGLSSADWWEEAVPGEVIRRGTLVIAAGRDSGELDRFAARTRGYEWVGGNAIGELEPDLAGRFERALFFSEEAHLDPRKAMAGLYAALVERGVRFHLGSADAPSETSYSAVVECTGAAAIATTPGLRGVRGEMLFLETSEISLSRPVRLLHPRHPLYIVPRDSHRFMIGATMIETDDDGPIAARSVMEFLNAAYAVHPAFGEARLVETGVGIRPAFADNLPRVLDRDDGFAIAGMHRHGFLLAPAMARQLAERLCGAKHPPFSPNPSFRQGAIQ</sequence>
<organism evidence="5 6">
    <name type="scientific">Rhizobium fredii</name>
    <name type="common">Sinorhizobium fredii</name>
    <dbReference type="NCBI Taxonomy" id="380"/>
    <lineage>
        <taxon>Bacteria</taxon>
        <taxon>Pseudomonadati</taxon>
        <taxon>Pseudomonadota</taxon>
        <taxon>Alphaproteobacteria</taxon>
        <taxon>Hyphomicrobiales</taxon>
        <taxon>Rhizobiaceae</taxon>
        <taxon>Sinorhizobium/Ensifer group</taxon>
        <taxon>Sinorhizobium</taxon>
    </lineage>
</organism>
<dbReference type="InterPro" id="IPR006076">
    <property type="entry name" value="FAD-dep_OxRdtase"/>
</dbReference>
<dbReference type="Gene3D" id="3.50.50.60">
    <property type="entry name" value="FAD/NAD(P)-binding domain"/>
    <property type="match status" value="1"/>
</dbReference>
<dbReference type="InterPro" id="IPR012727">
    <property type="entry name" value="Gly_oxidase_ThiO"/>
</dbReference>
<dbReference type="AlphaFoldDB" id="A0A2A6LRW4"/>
<dbReference type="EMBL" id="NWTC01000025">
    <property type="protein sequence ID" value="PDT45030.1"/>
    <property type="molecule type" value="Genomic_DNA"/>
</dbReference>
<feature type="domain" description="FAD dependent oxidoreductase" evidence="4">
    <location>
        <begin position="3"/>
        <end position="315"/>
    </location>
</feature>
<evidence type="ECO:0000259" key="4">
    <source>
        <dbReference type="Pfam" id="PF01266"/>
    </source>
</evidence>
<evidence type="ECO:0000313" key="6">
    <source>
        <dbReference type="Proteomes" id="UP000220353"/>
    </source>
</evidence>
<gene>
    <name evidence="5" type="primary">thiO</name>
    <name evidence="5" type="ORF">CO661_25635</name>
</gene>
<dbReference type="Proteomes" id="UP000220353">
    <property type="component" value="Unassembled WGS sequence"/>
</dbReference>
<comment type="pathway">
    <text evidence="1">Cofactor biosynthesis; thiamine diphosphate biosynthesis.</text>
</comment>
<protein>
    <submittedName>
        <fullName evidence="5">Glycine oxidase ThiO</fullName>
    </submittedName>
</protein>
<proteinExistence type="predicted"/>
<dbReference type="GO" id="GO:0005737">
    <property type="term" value="C:cytoplasm"/>
    <property type="evidence" value="ECO:0007669"/>
    <property type="project" value="TreeGrafter"/>
</dbReference>
<dbReference type="GO" id="GO:0009229">
    <property type="term" value="P:thiamine diphosphate biosynthetic process"/>
    <property type="evidence" value="ECO:0007669"/>
    <property type="project" value="UniProtKB-UniPathway"/>
</dbReference>
<dbReference type="PANTHER" id="PTHR13847:SF289">
    <property type="entry name" value="GLYCINE OXIDASE"/>
    <property type="match status" value="1"/>
</dbReference>
<dbReference type="Pfam" id="PF01266">
    <property type="entry name" value="DAO"/>
    <property type="match status" value="1"/>
</dbReference>
<keyword evidence="3" id="KW-0560">Oxidoreductase</keyword>
<evidence type="ECO:0000256" key="3">
    <source>
        <dbReference type="ARBA" id="ARBA00023002"/>
    </source>
</evidence>
<evidence type="ECO:0000313" key="5">
    <source>
        <dbReference type="EMBL" id="PDT45030.1"/>
    </source>
</evidence>
<evidence type="ECO:0000256" key="1">
    <source>
        <dbReference type="ARBA" id="ARBA00004948"/>
    </source>
</evidence>
<accession>A0A2A6LRW4</accession>
<name>A0A2A6LRW4_RHIFR</name>
<dbReference type="GO" id="GO:0016491">
    <property type="term" value="F:oxidoreductase activity"/>
    <property type="evidence" value="ECO:0007669"/>
    <property type="project" value="UniProtKB-KW"/>
</dbReference>
<dbReference type="SUPFAM" id="SSF51905">
    <property type="entry name" value="FAD/NAD(P)-binding domain"/>
    <property type="match status" value="1"/>
</dbReference>
<dbReference type="GO" id="GO:0050660">
    <property type="term" value="F:flavin adenine dinucleotide binding"/>
    <property type="evidence" value="ECO:0007669"/>
    <property type="project" value="InterPro"/>
</dbReference>
<comment type="caution">
    <text evidence="5">The sequence shown here is derived from an EMBL/GenBank/DDBJ whole genome shotgun (WGS) entry which is preliminary data.</text>
</comment>
<dbReference type="Gene3D" id="3.30.9.10">
    <property type="entry name" value="D-Amino Acid Oxidase, subunit A, domain 2"/>
    <property type="match status" value="1"/>
</dbReference>
<keyword evidence="2" id="KW-0784">Thiamine biosynthesis</keyword>
<dbReference type="UniPathway" id="UPA00060"/>
<evidence type="ECO:0000256" key="2">
    <source>
        <dbReference type="ARBA" id="ARBA00022977"/>
    </source>
</evidence>
<dbReference type="GO" id="GO:0009228">
    <property type="term" value="P:thiamine biosynthetic process"/>
    <property type="evidence" value="ECO:0007669"/>
    <property type="project" value="UniProtKB-KW"/>
</dbReference>
<dbReference type="InterPro" id="IPR036188">
    <property type="entry name" value="FAD/NAD-bd_sf"/>
</dbReference>